<dbReference type="HAMAP" id="MF_00195">
    <property type="entry name" value="GTPase_Der"/>
    <property type="match status" value="1"/>
</dbReference>
<keyword evidence="6 8" id="KW-0342">GTP-binding</keyword>
<keyword evidence="3 8" id="KW-0690">Ribosome biogenesis</keyword>
<comment type="similarity">
    <text evidence="1 8 9 10">Belongs to the TRAFAC class TrmE-Era-EngA-EngB-Septin-like GTPase superfamily. EngA (Der) GTPase family.</text>
</comment>
<feature type="binding site" evidence="8">
    <location>
        <begin position="315"/>
        <end position="318"/>
    </location>
    <ligand>
        <name>GTP</name>
        <dbReference type="ChEBI" id="CHEBI:37565"/>
        <label>2</label>
    </ligand>
</feature>
<dbReference type="GO" id="GO:0042254">
    <property type="term" value="P:ribosome biogenesis"/>
    <property type="evidence" value="ECO:0007669"/>
    <property type="project" value="UniProtKB-KW"/>
</dbReference>
<dbReference type="FunFam" id="3.40.50.300:FF:000494">
    <property type="entry name" value="tRNA modification GTPase MnmE"/>
    <property type="match status" value="1"/>
</dbReference>
<dbReference type="SUPFAM" id="SSF52540">
    <property type="entry name" value="P-loop containing nucleoside triphosphate hydrolases"/>
    <property type="match status" value="2"/>
</dbReference>
<feature type="binding site" evidence="8">
    <location>
        <begin position="74"/>
        <end position="78"/>
    </location>
    <ligand>
        <name>GTP</name>
        <dbReference type="ChEBI" id="CHEBI:37565"/>
        <label>1</label>
    </ligand>
</feature>
<proteinExistence type="inferred from homology"/>
<evidence type="ECO:0000256" key="2">
    <source>
        <dbReference type="ARBA" id="ARBA00020953"/>
    </source>
</evidence>
<dbReference type="GO" id="GO:0005525">
    <property type="term" value="F:GTP binding"/>
    <property type="evidence" value="ECO:0007669"/>
    <property type="project" value="UniProtKB-UniRule"/>
</dbReference>
<dbReference type="Proteomes" id="UP000324209">
    <property type="component" value="Chromosome"/>
</dbReference>
<evidence type="ECO:0000256" key="1">
    <source>
        <dbReference type="ARBA" id="ARBA00008279"/>
    </source>
</evidence>
<evidence type="ECO:0000256" key="9">
    <source>
        <dbReference type="PROSITE-ProRule" id="PRU01049"/>
    </source>
</evidence>
<dbReference type="PRINTS" id="PR00326">
    <property type="entry name" value="GTP1OBG"/>
</dbReference>
<gene>
    <name evidence="8" type="primary">der</name>
    <name evidence="12" type="ORF">EXM22_11250</name>
</gene>
<dbReference type="InterPro" id="IPR006073">
    <property type="entry name" value="GTP-bd"/>
</dbReference>
<dbReference type="InterPro" id="IPR031166">
    <property type="entry name" value="G_ENGA"/>
</dbReference>
<evidence type="ECO:0000259" key="11">
    <source>
        <dbReference type="PROSITE" id="PS51712"/>
    </source>
</evidence>
<feature type="domain" description="EngA-type G" evidence="11">
    <location>
        <begin position="197"/>
        <end position="372"/>
    </location>
</feature>
<dbReference type="Gene3D" id="3.40.50.300">
    <property type="entry name" value="P-loop containing nucleotide triphosphate hydrolases"/>
    <property type="match status" value="2"/>
</dbReference>
<dbReference type="Pfam" id="PF14714">
    <property type="entry name" value="KH_dom-like"/>
    <property type="match status" value="1"/>
</dbReference>
<feature type="binding site" evidence="8">
    <location>
        <begin position="136"/>
        <end position="139"/>
    </location>
    <ligand>
        <name>GTP</name>
        <dbReference type="ChEBI" id="CHEBI:37565"/>
        <label>1</label>
    </ligand>
</feature>
<evidence type="ECO:0000256" key="5">
    <source>
        <dbReference type="ARBA" id="ARBA00022741"/>
    </source>
</evidence>
<comment type="function">
    <text evidence="8 10">GTPase that plays an essential role in the late steps of ribosome biogenesis.</text>
</comment>
<dbReference type="OrthoDB" id="9805918at2"/>
<dbReference type="NCBIfam" id="TIGR00231">
    <property type="entry name" value="small_GTP"/>
    <property type="match status" value="2"/>
</dbReference>
<feature type="binding site" evidence="8">
    <location>
        <begin position="203"/>
        <end position="210"/>
    </location>
    <ligand>
        <name>GTP</name>
        <dbReference type="ChEBI" id="CHEBI:37565"/>
        <label>2</label>
    </ligand>
</feature>
<feature type="binding site" evidence="8">
    <location>
        <begin position="27"/>
        <end position="34"/>
    </location>
    <ligand>
        <name>GTP</name>
        <dbReference type="ChEBI" id="CHEBI:37565"/>
        <label>1</label>
    </ligand>
</feature>
<dbReference type="NCBIfam" id="TIGR03594">
    <property type="entry name" value="GTPase_EngA"/>
    <property type="match status" value="1"/>
</dbReference>
<sequence>MSESGWRKNLSLSQVRENRLPIVVIAGRPNVGKSTLFNRIIKKRKAITDPTPGVTRDTIQERCFVRDQEVLLMDTGGFKLERDDSFDELVAQKSLKMLEQGDLILFIMDVNDITSEDETFIENLRSYQDKVLLVVNKIDHPDKENEIWNLYSLGFEHIIGISATHGRNMEGLQDKIVSMIDFSLFNGAVESEKDPHISIAILGKPNTGKSTLTNQLTGKENSIVSPIAGTTRDVIEGRFLYKNREFKVLDTAGIRRKKKVVEDVEYYSVNRAFHTIDESDIIFLLIDIQEGLTEQDKKITQQIVNQGKGVILVLNKWDTTDGTKEFWDKAVEKVRFLFPILGFAPVMAISGLKGTGLDKLLDETEKVYRQLTKRVETSQLNESLRYWMDYNPIPSVKNKRYKLLYLTQVTAHPVKFVLFVNREKGFPDSYKRYVMNQIRKEFGMSKIPINMELKERS</sequence>
<dbReference type="InterPro" id="IPR027417">
    <property type="entry name" value="P-loop_NTPase"/>
</dbReference>
<evidence type="ECO:0000256" key="4">
    <source>
        <dbReference type="ARBA" id="ARBA00022737"/>
    </source>
</evidence>
<dbReference type="GO" id="GO:0043022">
    <property type="term" value="F:ribosome binding"/>
    <property type="evidence" value="ECO:0007669"/>
    <property type="project" value="TreeGrafter"/>
</dbReference>
<dbReference type="InterPro" id="IPR015946">
    <property type="entry name" value="KH_dom-like_a/b"/>
</dbReference>
<evidence type="ECO:0000256" key="7">
    <source>
        <dbReference type="ARBA" id="ARBA00032345"/>
    </source>
</evidence>
<dbReference type="KEGG" id="ock:EXM22_11250"/>
<keyword evidence="4 10" id="KW-0677">Repeat</keyword>
<reference evidence="12 13" key="1">
    <citation type="submission" date="2019-02" db="EMBL/GenBank/DDBJ databases">
        <title>Complete Genome Sequence and Methylome Analysis of free living Spirochaetas.</title>
        <authorList>
            <person name="Fomenkov A."/>
            <person name="Dubinina G."/>
            <person name="Leshcheva N."/>
            <person name="Mikheeva N."/>
            <person name="Grabovich M."/>
            <person name="Vincze T."/>
            <person name="Roberts R.J."/>
        </authorList>
    </citation>
    <scope>NUCLEOTIDE SEQUENCE [LARGE SCALE GENOMIC DNA]</scope>
    <source>
        <strain evidence="12 13">K2</strain>
    </source>
</reference>
<dbReference type="Gene3D" id="3.30.300.20">
    <property type="match status" value="1"/>
</dbReference>
<evidence type="ECO:0000256" key="8">
    <source>
        <dbReference type="HAMAP-Rule" id="MF_00195"/>
    </source>
</evidence>
<evidence type="ECO:0000313" key="13">
    <source>
        <dbReference type="Proteomes" id="UP000324209"/>
    </source>
</evidence>
<dbReference type="Pfam" id="PF01926">
    <property type="entry name" value="MMR_HSR1"/>
    <property type="match status" value="2"/>
</dbReference>
<dbReference type="InterPro" id="IPR016484">
    <property type="entry name" value="GTPase_Der"/>
</dbReference>
<keyword evidence="5 8" id="KW-0547">Nucleotide-binding</keyword>
<feature type="binding site" evidence="8">
    <location>
        <begin position="250"/>
        <end position="254"/>
    </location>
    <ligand>
        <name>GTP</name>
        <dbReference type="ChEBI" id="CHEBI:37565"/>
        <label>2</label>
    </ligand>
</feature>
<organism evidence="12 13">
    <name type="scientific">Oceanispirochaeta crateris</name>
    <dbReference type="NCBI Taxonomy" id="2518645"/>
    <lineage>
        <taxon>Bacteria</taxon>
        <taxon>Pseudomonadati</taxon>
        <taxon>Spirochaetota</taxon>
        <taxon>Spirochaetia</taxon>
        <taxon>Spirochaetales</taxon>
        <taxon>Spirochaetaceae</taxon>
        <taxon>Oceanispirochaeta</taxon>
    </lineage>
</organism>
<dbReference type="AlphaFoldDB" id="A0A5C1QK83"/>
<dbReference type="CDD" id="cd01894">
    <property type="entry name" value="EngA1"/>
    <property type="match status" value="1"/>
</dbReference>
<evidence type="ECO:0000256" key="6">
    <source>
        <dbReference type="ARBA" id="ARBA00023134"/>
    </source>
</evidence>
<evidence type="ECO:0000313" key="12">
    <source>
        <dbReference type="EMBL" id="QEN08533.1"/>
    </source>
</evidence>
<dbReference type="EMBL" id="CP036150">
    <property type="protein sequence ID" value="QEN08533.1"/>
    <property type="molecule type" value="Genomic_DNA"/>
</dbReference>
<evidence type="ECO:0000256" key="10">
    <source>
        <dbReference type="RuleBase" id="RU004481"/>
    </source>
</evidence>
<name>A0A5C1QK83_9SPIO</name>
<dbReference type="PANTHER" id="PTHR43834:SF6">
    <property type="entry name" value="GTPASE DER"/>
    <property type="match status" value="1"/>
</dbReference>
<dbReference type="FunFam" id="3.30.300.20:FF:000004">
    <property type="entry name" value="GTPase Der"/>
    <property type="match status" value="1"/>
</dbReference>
<dbReference type="PROSITE" id="PS51712">
    <property type="entry name" value="G_ENGA"/>
    <property type="match status" value="1"/>
</dbReference>
<evidence type="ECO:0000256" key="3">
    <source>
        <dbReference type="ARBA" id="ARBA00022517"/>
    </source>
</evidence>
<comment type="subunit">
    <text evidence="8">Associates with the 50S ribosomal subunit.</text>
</comment>
<protein>
    <recommendedName>
        <fullName evidence="2 8">GTPase Der</fullName>
    </recommendedName>
    <alternativeName>
        <fullName evidence="7 8">GTP-binding protein EngA</fullName>
    </alternativeName>
</protein>
<accession>A0A5C1QK83</accession>
<keyword evidence="13" id="KW-1185">Reference proteome</keyword>
<dbReference type="PANTHER" id="PTHR43834">
    <property type="entry name" value="GTPASE DER"/>
    <property type="match status" value="1"/>
</dbReference>
<dbReference type="PIRSF" id="PIRSF006485">
    <property type="entry name" value="GTP-binding_EngA"/>
    <property type="match status" value="1"/>
</dbReference>
<dbReference type="InterPro" id="IPR005225">
    <property type="entry name" value="Small_GTP-bd"/>
</dbReference>
<dbReference type="CDD" id="cd01895">
    <property type="entry name" value="EngA2"/>
    <property type="match status" value="1"/>
</dbReference>
<dbReference type="InterPro" id="IPR032859">
    <property type="entry name" value="KH_dom-like"/>
</dbReference>